<dbReference type="GO" id="GO:0004479">
    <property type="term" value="F:methionyl-tRNA formyltransferase activity"/>
    <property type="evidence" value="ECO:0007669"/>
    <property type="project" value="TreeGrafter"/>
</dbReference>
<dbReference type="SUPFAM" id="SSF53328">
    <property type="entry name" value="Formyltransferase"/>
    <property type="match status" value="1"/>
</dbReference>
<dbReference type="GO" id="GO:0005829">
    <property type="term" value="C:cytosol"/>
    <property type="evidence" value="ECO:0007669"/>
    <property type="project" value="TreeGrafter"/>
</dbReference>
<proteinExistence type="predicted"/>
<evidence type="ECO:0000259" key="1">
    <source>
        <dbReference type="Pfam" id="PF00551"/>
    </source>
</evidence>
<dbReference type="STRING" id="292564.Cyagr_2265"/>
<organism evidence="2 3">
    <name type="scientific">Cyanobium gracile (strain ATCC 27147 / PCC 6307)</name>
    <dbReference type="NCBI Taxonomy" id="292564"/>
    <lineage>
        <taxon>Bacteria</taxon>
        <taxon>Bacillati</taxon>
        <taxon>Cyanobacteriota</taxon>
        <taxon>Cyanophyceae</taxon>
        <taxon>Synechococcales</taxon>
        <taxon>Prochlorococcaceae</taxon>
        <taxon>Cyanobium</taxon>
    </lineage>
</organism>
<dbReference type="Gene3D" id="3.40.50.12230">
    <property type="match status" value="1"/>
</dbReference>
<dbReference type="KEGG" id="cgc:Cyagr_2265"/>
<name>K9P9K2_CYAGP</name>
<dbReference type="HOGENOM" id="CLU_033347_2_4_3"/>
<dbReference type="OrthoDB" id="467573at2"/>
<feature type="domain" description="Formyl transferase N-terminal" evidence="1">
    <location>
        <begin position="70"/>
        <end position="164"/>
    </location>
</feature>
<sequence length="248" mass="27544">MPPSVIVFADGVVGSHCVQWLARFHRADLTAIFTTSQNDIYWLALEEGLCAHEFDNEESCLQVLASHAGTIDLGLLLWWPQLISHQLIDVANHGFINTHPSLLPYNRGKHYNFWALVEQCPFGVSLHVVDQGIDCGSVVAQSPIHYTWEDTGETLYNKATAAMKALFENTYPSLRSLTFASVGQDLSLGSFHYASELGPASTIQLDEPTTARRLLNLLRARTFAGHPACTFVDGGIEYEARIKITKRK</sequence>
<dbReference type="RefSeq" id="WP_015109816.1">
    <property type="nucleotide sequence ID" value="NC_019675.1"/>
</dbReference>
<dbReference type="InterPro" id="IPR002376">
    <property type="entry name" value="Formyl_transf_N"/>
</dbReference>
<dbReference type="Pfam" id="PF00551">
    <property type="entry name" value="Formyl_trans_N"/>
    <property type="match status" value="1"/>
</dbReference>
<dbReference type="AlphaFoldDB" id="K9P9K2"/>
<dbReference type="Proteomes" id="UP000010388">
    <property type="component" value="Chromosome"/>
</dbReference>
<keyword evidence="2" id="KW-0808">Transferase</keyword>
<dbReference type="eggNOG" id="COG0223">
    <property type="taxonomic scope" value="Bacteria"/>
</dbReference>
<dbReference type="PANTHER" id="PTHR11138:SF5">
    <property type="entry name" value="METHIONYL-TRNA FORMYLTRANSFERASE, MITOCHONDRIAL"/>
    <property type="match status" value="1"/>
</dbReference>
<evidence type="ECO:0000313" key="2">
    <source>
        <dbReference type="EMBL" id="AFY29376.1"/>
    </source>
</evidence>
<dbReference type="PANTHER" id="PTHR11138">
    <property type="entry name" value="METHIONYL-TRNA FORMYLTRANSFERASE"/>
    <property type="match status" value="1"/>
</dbReference>
<reference evidence="3" key="1">
    <citation type="journal article" date="2013" name="Proc. Natl. Acad. Sci. U.S.A.">
        <title>Improving the coverage of the cyanobacterial phylum using diversity-driven genome sequencing.</title>
        <authorList>
            <person name="Shih P.M."/>
            <person name="Wu D."/>
            <person name="Latifi A."/>
            <person name="Axen S.D."/>
            <person name="Fewer D.P."/>
            <person name="Talla E."/>
            <person name="Calteau A."/>
            <person name="Cai F."/>
            <person name="Tandeau de Marsac N."/>
            <person name="Rippka R."/>
            <person name="Herdman M."/>
            <person name="Sivonen K."/>
            <person name="Coursin T."/>
            <person name="Laurent T."/>
            <person name="Goodwin L."/>
            <person name="Nolan M."/>
            <person name="Davenport K.W."/>
            <person name="Han C.S."/>
            <person name="Rubin E.M."/>
            <person name="Eisen J.A."/>
            <person name="Woyke T."/>
            <person name="Gugger M."/>
            <person name="Kerfeld C.A."/>
        </authorList>
    </citation>
    <scope>NUCLEOTIDE SEQUENCE [LARGE SCALE GENOMIC DNA]</scope>
    <source>
        <strain evidence="3">ATCC 27147 / PCC 6307</strain>
    </source>
</reference>
<accession>K9P9K2</accession>
<gene>
    <name evidence="2" type="ordered locus">Cyagr_2265</name>
</gene>
<evidence type="ECO:0000313" key="3">
    <source>
        <dbReference type="Proteomes" id="UP000010388"/>
    </source>
</evidence>
<protein>
    <submittedName>
        <fullName evidence="2">Methionyl-tRNA formyltransferase</fullName>
    </submittedName>
</protein>
<dbReference type="InterPro" id="IPR036477">
    <property type="entry name" value="Formyl_transf_N_sf"/>
</dbReference>
<dbReference type="EMBL" id="CP003495">
    <property type="protein sequence ID" value="AFY29376.1"/>
    <property type="molecule type" value="Genomic_DNA"/>
</dbReference>